<dbReference type="RefSeq" id="WP_133322178.1">
    <property type="nucleotide sequence ID" value="NZ_SMTF01000009.1"/>
</dbReference>
<name>A0A4R5TKX8_9GAMM</name>
<sequence length="87" mass="9507">MTFRALFVGGVIDNNEIDMDVGEPPLNYPPETGNGVSRYRLQAIGKHDDTVACAVYGAPGLDPDEVLRVSDERAYARRFHAELTPTG</sequence>
<dbReference type="EMBL" id="SMTF01000009">
    <property type="protein sequence ID" value="TDK23186.1"/>
    <property type="molecule type" value="Genomic_DNA"/>
</dbReference>
<evidence type="ECO:0000313" key="2">
    <source>
        <dbReference type="Proteomes" id="UP000294796"/>
    </source>
</evidence>
<keyword evidence="2" id="KW-1185">Reference proteome</keyword>
<evidence type="ECO:0000313" key="1">
    <source>
        <dbReference type="EMBL" id="TDK23186.1"/>
    </source>
</evidence>
<dbReference type="AlphaFoldDB" id="A0A4R5TKX8"/>
<accession>A0A4R5TKX8</accession>
<organism evidence="1 2">
    <name type="scientific">Luteimonas aestuarii</name>
    <dbReference type="NCBI Taxonomy" id="453837"/>
    <lineage>
        <taxon>Bacteria</taxon>
        <taxon>Pseudomonadati</taxon>
        <taxon>Pseudomonadota</taxon>
        <taxon>Gammaproteobacteria</taxon>
        <taxon>Lysobacterales</taxon>
        <taxon>Lysobacteraceae</taxon>
        <taxon>Luteimonas</taxon>
    </lineage>
</organism>
<dbReference type="OrthoDB" id="6024827at2"/>
<protein>
    <submittedName>
        <fullName evidence="1">Uncharacterized protein</fullName>
    </submittedName>
</protein>
<comment type="caution">
    <text evidence="1">The sequence shown here is derived from an EMBL/GenBank/DDBJ whole genome shotgun (WGS) entry which is preliminary data.</text>
</comment>
<proteinExistence type="predicted"/>
<reference evidence="1 2" key="1">
    <citation type="submission" date="2019-03" db="EMBL/GenBank/DDBJ databases">
        <title>Luteimonas zhaokaii sp.nov., isolated from the rectal contents of Plateau pika in Yushu, Qinghai Province, China.</title>
        <authorList>
            <person name="Zhang G."/>
        </authorList>
    </citation>
    <scope>NUCLEOTIDE SEQUENCE [LARGE SCALE GENOMIC DNA]</scope>
    <source>
        <strain evidence="1 2">B9</strain>
    </source>
</reference>
<gene>
    <name evidence="1" type="ORF">E2F46_11225</name>
</gene>
<dbReference type="Proteomes" id="UP000294796">
    <property type="component" value="Unassembled WGS sequence"/>
</dbReference>